<dbReference type="RefSeq" id="WP_161026567.1">
    <property type="nucleotide sequence ID" value="NZ_WWCJ01000010.1"/>
</dbReference>
<reference evidence="2 3" key="1">
    <citation type="submission" date="2019-12" db="EMBL/GenBank/DDBJ databases">
        <title>Novel species isolated from a subtropical stream in China.</title>
        <authorList>
            <person name="Lu H."/>
        </authorList>
    </citation>
    <scope>NUCLEOTIDE SEQUENCE [LARGE SCALE GENOMIC DNA]</scope>
    <source>
        <strain evidence="2 3">DS3</strain>
    </source>
</reference>
<keyword evidence="2" id="KW-0808">Transferase</keyword>
<accession>A0A6N9HJD3</accession>
<feature type="domain" description="N-acetyltransferase" evidence="1">
    <location>
        <begin position="1"/>
        <end position="170"/>
    </location>
</feature>
<evidence type="ECO:0000313" key="2">
    <source>
        <dbReference type="EMBL" id="MYN03600.1"/>
    </source>
</evidence>
<proteinExistence type="predicted"/>
<dbReference type="PROSITE" id="PS51186">
    <property type="entry name" value="GNAT"/>
    <property type="match status" value="1"/>
</dbReference>
<dbReference type="InterPro" id="IPR016181">
    <property type="entry name" value="Acyl_CoA_acyltransferase"/>
</dbReference>
<dbReference type="Pfam" id="PF00583">
    <property type="entry name" value="Acetyltransf_1"/>
    <property type="match status" value="1"/>
</dbReference>
<dbReference type="GO" id="GO:0016747">
    <property type="term" value="F:acyltransferase activity, transferring groups other than amino-acyl groups"/>
    <property type="evidence" value="ECO:0007669"/>
    <property type="project" value="InterPro"/>
</dbReference>
<dbReference type="AlphaFoldDB" id="A0A6N9HJD3"/>
<keyword evidence="3" id="KW-1185">Reference proteome</keyword>
<gene>
    <name evidence="2" type="ORF">GTP41_16000</name>
</gene>
<dbReference type="SUPFAM" id="SSF55729">
    <property type="entry name" value="Acyl-CoA N-acyltransferases (Nat)"/>
    <property type="match status" value="1"/>
</dbReference>
<dbReference type="InterPro" id="IPR000182">
    <property type="entry name" value="GNAT_dom"/>
</dbReference>
<organism evidence="2 3">
    <name type="scientific">Pseudoduganella guangdongensis</name>
    <dbReference type="NCBI Taxonomy" id="2692179"/>
    <lineage>
        <taxon>Bacteria</taxon>
        <taxon>Pseudomonadati</taxon>
        <taxon>Pseudomonadota</taxon>
        <taxon>Betaproteobacteria</taxon>
        <taxon>Burkholderiales</taxon>
        <taxon>Oxalobacteraceae</taxon>
        <taxon>Telluria group</taxon>
        <taxon>Pseudoduganella</taxon>
    </lineage>
</organism>
<sequence>MKIARISEQDAAALDRLENTFTCNEVLDISFTDGEFRLDVRSVTPFSKSYDADDSLDEDVEAYGAYMDGTLVGKIELTATWNGLASIEHIVVARSQRKSGVATGLINFAKEWAASKQLKGIRLETQTHNVPACRLYLRNGFKVGGMDSFVYRTQPEVAHETALYMYWIPE</sequence>
<evidence type="ECO:0000313" key="3">
    <source>
        <dbReference type="Proteomes" id="UP000448575"/>
    </source>
</evidence>
<evidence type="ECO:0000259" key="1">
    <source>
        <dbReference type="PROSITE" id="PS51186"/>
    </source>
</evidence>
<name>A0A6N9HJD3_9BURK</name>
<dbReference type="Gene3D" id="3.40.630.30">
    <property type="match status" value="1"/>
</dbReference>
<dbReference type="Proteomes" id="UP000448575">
    <property type="component" value="Unassembled WGS sequence"/>
</dbReference>
<dbReference type="EMBL" id="WWCJ01000010">
    <property type="protein sequence ID" value="MYN03600.1"/>
    <property type="molecule type" value="Genomic_DNA"/>
</dbReference>
<comment type="caution">
    <text evidence="2">The sequence shown here is derived from an EMBL/GenBank/DDBJ whole genome shotgun (WGS) entry which is preliminary data.</text>
</comment>
<protein>
    <submittedName>
        <fullName evidence="2">GNAT family N-acetyltransferase</fullName>
    </submittedName>
</protein>
<dbReference type="PRINTS" id="PR01754">
    <property type="entry name" value="SACTRNSFRASE"/>
</dbReference>
<dbReference type="InterPro" id="IPR008125">
    <property type="entry name" value="Streptothricin_AcTrfase"/>
</dbReference>
<dbReference type="CDD" id="cd04301">
    <property type="entry name" value="NAT_SF"/>
    <property type="match status" value="1"/>
</dbReference>